<evidence type="ECO:0000256" key="5">
    <source>
        <dbReference type="PROSITE-ProRule" id="PRU01248"/>
    </source>
</evidence>
<dbReference type="InterPro" id="IPR044068">
    <property type="entry name" value="CB"/>
</dbReference>
<dbReference type="InterPro" id="IPR050808">
    <property type="entry name" value="Phage_Integrase"/>
</dbReference>
<feature type="domain" description="Core-binding (CB)" evidence="7">
    <location>
        <begin position="105"/>
        <end position="185"/>
    </location>
</feature>
<reference evidence="8" key="1">
    <citation type="submission" date="2022-06" db="EMBL/GenBank/DDBJ databases">
        <title>Complete Genome Sequence of Deoxynivalenol-bioadsorption Ochrobactrum pseudintermedium ASAG-D25.</title>
        <authorList>
            <person name="Wang N."/>
        </authorList>
    </citation>
    <scope>NUCLEOTIDE SEQUENCE</scope>
    <source>
        <strain evidence="8">ASAG-D25</strain>
    </source>
</reference>
<dbReference type="SUPFAM" id="SSF56349">
    <property type="entry name" value="DNA breaking-rejoining enzymes"/>
    <property type="match status" value="1"/>
</dbReference>
<dbReference type="InterPro" id="IPR025166">
    <property type="entry name" value="Integrase_DNA_bind_dom"/>
</dbReference>
<evidence type="ECO:0000259" key="6">
    <source>
        <dbReference type="PROSITE" id="PS51898"/>
    </source>
</evidence>
<evidence type="ECO:0000313" key="9">
    <source>
        <dbReference type="Proteomes" id="UP001058739"/>
    </source>
</evidence>
<name>A0ABY5U7D3_9HYPH</name>
<keyword evidence="3 5" id="KW-0238">DNA-binding</keyword>
<dbReference type="InterPro" id="IPR002104">
    <property type="entry name" value="Integrase_catalytic"/>
</dbReference>
<dbReference type="Gene3D" id="1.10.150.130">
    <property type="match status" value="1"/>
</dbReference>
<dbReference type="InterPro" id="IPR010998">
    <property type="entry name" value="Integrase_recombinase_N"/>
</dbReference>
<accession>A0ABY5U7D3</accession>
<feature type="domain" description="Tyr recombinase" evidence="6">
    <location>
        <begin position="207"/>
        <end position="399"/>
    </location>
</feature>
<dbReference type="PANTHER" id="PTHR30629:SF2">
    <property type="entry name" value="PROPHAGE INTEGRASE INTS-RELATED"/>
    <property type="match status" value="1"/>
</dbReference>
<dbReference type="Pfam" id="PF13356">
    <property type="entry name" value="Arm-DNA-bind_3"/>
    <property type="match status" value="1"/>
</dbReference>
<gene>
    <name evidence="8" type="ORF">NIK97_06670</name>
</gene>
<keyword evidence="2" id="KW-0229">DNA integration</keyword>
<evidence type="ECO:0000256" key="4">
    <source>
        <dbReference type="ARBA" id="ARBA00023172"/>
    </source>
</evidence>
<dbReference type="RefSeq" id="WP_259697825.1">
    <property type="nucleotide sequence ID" value="NZ_CP099967.1"/>
</dbReference>
<dbReference type="InterPro" id="IPR038488">
    <property type="entry name" value="Integrase_DNA-bd_sf"/>
</dbReference>
<dbReference type="Pfam" id="PF00589">
    <property type="entry name" value="Phage_integrase"/>
    <property type="match status" value="1"/>
</dbReference>
<keyword evidence="4" id="KW-0233">DNA recombination</keyword>
<evidence type="ECO:0000256" key="1">
    <source>
        <dbReference type="ARBA" id="ARBA00008857"/>
    </source>
</evidence>
<dbReference type="Proteomes" id="UP001058739">
    <property type="component" value="Chromosome 01"/>
</dbReference>
<dbReference type="Gene3D" id="1.10.443.10">
    <property type="entry name" value="Intergrase catalytic core"/>
    <property type="match status" value="1"/>
</dbReference>
<evidence type="ECO:0000313" key="8">
    <source>
        <dbReference type="EMBL" id="UWL59233.1"/>
    </source>
</evidence>
<dbReference type="PANTHER" id="PTHR30629">
    <property type="entry name" value="PROPHAGE INTEGRASE"/>
    <property type="match status" value="1"/>
</dbReference>
<comment type="similarity">
    <text evidence="1">Belongs to the 'phage' integrase family.</text>
</comment>
<dbReference type="CDD" id="cd00796">
    <property type="entry name" value="INT_Rci_Hp1_C"/>
    <property type="match status" value="1"/>
</dbReference>
<proteinExistence type="inferred from homology"/>
<dbReference type="Pfam" id="PF14659">
    <property type="entry name" value="Phage_int_SAM_3"/>
    <property type="match status" value="1"/>
</dbReference>
<evidence type="ECO:0000256" key="3">
    <source>
        <dbReference type="ARBA" id="ARBA00023125"/>
    </source>
</evidence>
<evidence type="ECO:0000256" key="2">
    <source>
        <dbReference type="ARBA" id="ARBA00022908"/>
    </source>
</evidence>
<dbReference type="Gene3D" id="3.30.160.390">
    <property type="entry name" value="Integrase, DNA-binding domain"/>
    <property type="match status" value="1"/>
</dbReference>
<sequence>MKMPIAKLTRRGLASIKPVDKRTTYYDAELAGFGLRVEPTGRQTYFVEYRPGAGGRNVAKKRYTIGTTLEISPEEARKRAGDILATVRLGGDPAAERSKERSIPRFQDFAVDIFLNDEEGRLRPRTIANYRSAINRHIIPAFGTLQLDKVTPADVARLHRRLGKTMPTTANRAVEIISSIYRHAALAGHVPKGFNPASDVAAFREQGRERFLSAAELARLGDALALAESEGLPWKASESKHVPKTNQRTIIDRHACAAIRLLILTGLRMREVLHMKWADIDFERGVALLPDTKTGRRYVVLSAPALTLLQEIENLGDYVIRGDARDKPRHDLNRPWRAIRAHAGLEDVRVHDLRHSFASVAASGGVPLAVIGKMLGHASAATTARYAHLADDPLKAAADSVAGRIAASMAGRKGEVIPMRKVAGND</sequence>
<dbReference type="EMBL" id="CP099967">
    <property type="protein sequence ID" value="UWL59233.1"/>
    <property type="molecule type" value="Genomic_DNA"/>
</dbReference>
<protein>
    <submittedName>
        <fullName evidence="8">Site-specific integrase</fullName>
    </submittedName>
</protein>
<dbReference type="InterPro" id="IPR011010">
    <property type="entry name" value="DNA_brk_join_enz"/>
</dbReference>
<dbReference type="InterPro" id="IPR013762">
    <property type="entry name" value="Integrase-like_cat_sf"/>
</dbReference>
<organism evidence="8 9">
    <name type="scientific">Brucella pseudintermedia</name>
    <dbReference type="NCBI Taxonomy" id="370111"/>
    <lineage>
        <taxon>Bacteria</taxon>
        <taxon>Pseudomonadati</taxon>
        <taxon>Pseudomonadota</taxon>
        <taxon>Alphaproteobacteria</taxon>
        <taxon>Hyphomicrobiales</taxon>
        <taxon>Brucellaceae</taxon>
        <taxon>Brucella/Ochrobactrum group</taxon>
        <taxon>Brucella</taxon>
    </lineage>
</organism>
<dbReference type="InterPro" id="IPR004107">
    <property type="entry name" value="Integrase_SAM-like_N"/>
</dbReference>
<dbReference type="PROSITE" id="PS51898">
    <property type="entry name" value="TYR_RECOMBINASE"/>
    <property type="match status" value="1"/>
</dbReference>
<dbReference type="PROSITE" id="PS51900">
    <property type="entry name" value="CB"/>
    <property type="match status" value="1"/>
</dbReference>
<keyword evidence="9" id="KW-1185">Reference proteome</keyword>
<evidence type="ECO:0000259" key="7">
    <source>
        <dbReference type="PROSITE" id="PS51900"/>
    </source>
</evidence>